<protein>
    <submittedName>
        <fullName evidence="1">Uncharacterized protein</fullName>
    </submittedName>
</protein>
<name>A0A0A8ZXR3_ARUDO</name>
<reference evidence="1" key="2">
    <citation type="journal article" date="2015" name="Data Brief">
        <title>Shoot transcriptome of the giant reed, Arundo donax.</title>
        <authorList>
            <person name="Barrero R.A."/>
            <person name="Guerrero F.D."/>
            <person name="Moolhuijzen P."/>
            <person name="Goolsby J.A."/>
            <person name="Tidwell J."/>
            <person name="Bellgard S.E."/>
            <person name="Bellgard M.I."/>
        </authorList>
    </citation>
    <scope>NUCLEOTIDE SEQUENCE</scope>
    <source>
        <tissue evidence="1">Shoot tissue taken approximately 20 cm above the soil surface</tissue>
    </source>
</reference>
<evidence type="ECO:0000313" key="1">
    <source>
        <dbReference type="EMBL" id="JAD44154.1"/>
    </source>
</evidence>
<accession>A0A0A8ZXR3</accession>
<sequence length="39" mass="4342">MLMIASWAYHQQKPQTKILSKINPIPSLSAIFCNPSNLG</sequence>
<dbReference type="AlphaFoldDB" id="A0A0A8ZXR3"/>
<dbReference type="EMBL" id="GBRH01253741">
    <property type="protein sequence ID" value="JAD44154.1"/>
    <property type="molecule type" value="Transcribed_RNA"/>
</dbReference>
<organism evidence="1">
    <name type="scientific">Arundo donax</name>
    <name type="common">Giant reed</name>
    <name type="synonym">Donax arundinaceus</name>
    <dbReference type="NCBI Taxonomy" id="35708"/>
    <lineage>
        <taxon>Eukaryota</taxon>
        <taxon>Viridiplantae</taxon>
        <taxon>Streptophyta</taxon>
        <taxon>Embryophyta</taxon>
        <taxon>Tracheophyta</taxon>
        <taxon>Spermatophyta</taxon>
        <taxon>Magnoliopsida</taxon>
        <taxon>Liliopsida</taxon>
        <taxon>Poales</taxon>
        <taxon>Poaceae</taxon>
        <taxon>PACMAD clade</taxon>
        <taxon>Arundinoideae</taxon>
        <taxon>Arundineae</taxon>
        <taxon>Arundo</taxon>
    </lineage>
</organism>
<proteinExistence type="predicted"/>
<reference evidence="1" key="1">
    <citation type="submission" date="2014-09" db="EMBL/GenBank/DDBJ databases">
        <authorList>
            <person name="Magalhaes I.L.F."/>
            <person name="Oliveira U."/>
            <person name="Santos F.R."/>
            <person name="Vidigal T.H.D.A."/>
            <person name="Brescovit A.D."/>
            <person name="Santos A.J."/>
        </authorList>
    </citation>
    <scope>NUCLEOTIDE SEQUENCE</scope>
    <source>
        <tissue evidence="1">Shoot tissue taken approximately 20 cm above the soil surface</tissue>
    </source>
</reference>